<dbReference type="KEGG" id="vg:19487404"/>
<accession>X2JN29</accession>
<sequence length="136" mass="15776">MAESWLTCGGDQQWMSEAEYMYMNEDITIEPFEDEDLEEQDRVKRDNASKLIRKLALYGRRMKNSGVVVLDILCLDELVVLADSAAEEGTYNRKYIRSAFDVVHGKAHYLSLQKKRLVLMGFIRPYVDIKVLTFSE</sequence>
<dbReference type="Proteomes" id="UP000019744">
    <property type="component" value="Segment"/>
</dbReference>
<evidence type="ECO:0000313" key="2">
    <source>
        <dbReference type="Proteomes" id="UP000019744"/>
    </source>
</evidence>
<evidence type="ECO:0000313" key="1">
    <source>
        <dbReference type="EMBL" id="AHN66672.1"/>
    </source>
</evidence>
<dbReference type="GeneID" id="19487404"/>
<reference evidence="1 2" key="1">
    <citation type="journal article" date="2014" name="Genome Announc.">
        <title>Complete Genome Sequence of Bacillus cereus Sensu Lato Bacteriophage Bcp1.</title>
        <authorList>
            <person name="Schuch R."/>
            <person name="Pelzek A.J."/>
            <person name="Fazzini M.M."/>
            <person name="Nelson D.C."/>
            <person name="Fischetti V.A."/>
        </authorList>
    </citation>
    <scope>NUCLEOTIDE SEQUENCE [LARGE SCALE GENOMIC DNA]</scope>
</reference>
<dbReference type="RefSeq" id="YP_009031479.1">
    <property type="nucleotide sequence ID" value="NC_024137.1"/>
</dbReference>
<organism evidence="1 2">
    <name type="scientific">Bacillus phage Bcp1</name>
    <dbReference type="NCBI Taxonomy" id="584892"/>
    <lineage>
        <taxon>Viruses</taxon>
        <taxon>Duplodnaviria</taxon>
        <taxon>Heunggongvirae</taxon>
        <taxon>Uroviricota</taxon>
        <taxon>Caudoviricetes</taxon>
        <taxon>Herelleviridae</taxon>
        <taxon>Bastillevirinae</taxon>
        <taxon>Caeruleovirus</taxon>
        <taxon>Caeruleovirus Bcp1</taxon>
    </lineage>
</organism>
<dbReference type="OrthoDB" id="38432at10239"/>
<name>X2JN29_9CAUD</name>
<gene>
    <name evidence="1" type="ORF">Bcp1_197</name>
</gene>
<proteinExistence type="predicted"/>
<dbReference type="EMBL" id="KJ451625">
    <property type="protein sequence ID" value="AHN66672.1"/>
    <property type="molecule type" value="Genomic_DNA"/>
</dbReference>
<protein>
    <submittedName>
        <fullName evidence="1">Uncharacterized protein</fullName>
    </submittedName>
</protein>
<keyword evidence="2" id="KW-1185">Reference proteome</keyword>